<proteinExistence type="predicted"/>
<organism evidence="2 3">
    <name type="scientific">Ascoidea rubescens DSM 1968</name>
    <dbReference type="NCBI Taxonomy" id="1344418"/>
    <lineage>
        <taxon>Eukaryota</taxon>
        <taxon>Fungi</taxon>
        <taxon>Dikarya</taxon>
        <taxon>Ascomycota</taxon>
        <taxon>Saccharomycotina</taxon>
        <taxon>Saccharomycetes</taxon>
        <taxon>Ascoideaceae</taxon>
        <taxon>Ascoidea</taxon>
    </lineage>
</organism>
<sequence>MADVRFMDDSDSMFDDVEIKIALFFINGSRVDLTLNREFIYENRLTARSTLEISISDLIYYLLINWDPSWGQKPVNIFQIRFLHLGRAVRSGMQIKDINLATSTIFHISLRPLSSLNKDYNIIRNASLFVNTATNIRDYNKRFTLSGPASLHSYNNEFSTYNTNTNRQYQRYSYAGPSAASDDDTFDPTSLGSSTLRMSPSRQNRNSYITNDISNVQSNRSASFQENKNSIVDTSSSSILINTPSRSINNSTNNNSNSININPIPSNITNHSRRSRKHYHYNSNTNQISSDARTSKEESGCCIIM</sequence>
<dbReference type="Gene3D" id="3.10.20.90">
    <property type="entry name" value="Phosphatidylinositol 3-kinase Catalytic Subunit, Chain A, domain 1"/>
    <property type="match status" value="1"/>
</dbReference>
<dbReference type="InParanoid" id="A0A1D2VBK7"/>
<evidence type="ECO:0008006" key="4">
    <source>
        <dbReference type="Google" id="ProtNLM"/>
    </source>
</evidence>
<dbReference type="AlphaFoldDB" id="A0A1D2VBK7"/>
<dbReference type="EMBL" id="KV454488">
    <property type="protein sequence ID" value="ODV59074.1"/>
    <property type="molecule type" value="Genomic_DNA"/>
</dbReference>
<evidence type="ECO:0000256" key="1">
    <source>
        <dbReference type="SAM" id="MobiDB-lite"/>
    </source>
</evidence>
<dbReference type="RefSeq" id="XP_020045381.1">
    <property type="nucleotide sequence ID" value="XM_020193875.1"/>
</dbReference>
<dbReference type="Proteomes" id="UP000095038">
    <property type="component" value="Unassembled WGS sequence"/>
</dbReference>
<evidence type="ECO:0000313" key="2">
    <source>
        <dbReference type="EMBL" id="ODV59074.1"/>
    </source>
</evidence>
<feature type="compositionally biased region" description="Low complexity" evidence="1">
    <location>
        <begin position="246"/>
        <end position="270"/>
    </location>
</feature>
<accession>A0A1D2VBK7</accession>
<evidence type="ECO:0000313" key="3">
    <source>
        <dbReference type="Proteomes" id="UP000095038"/>
    </source>
</evidence>
<protein>
    <recommendedName>
        <fullName evidence="4">UBL3-like ubiquitin domain-containing protein</fullName>
    </recommendedName>
</protein>
<dbReference type="GeneID" id="30967511"/>
<feature type="region of interest" description="Disordered" evidence="1">
    <location>
        <begin position="175"/>
        <end position="206"/>
    </location>
</feature>
<feature type="compositionally biased region" description="Polar residues" evidence="1">
    <location>
        <begin position="187"/>
        <end position="206"/>
    </location>
</feature>
<gene>
    <name evidence="2" type="ORF">ASCRUDRAFT_77472</name>
</gene>
<feature type="region of interest" description="Disordered" evidence="1">
    <location>
        <begin position="246"/>
        <end position="273"/>
    </location>
</feature>
<keyword evidence="3" id="KW-1185">Reference proteome</keyword>
<name>A0A1D2VBK7_9ASCO</name>
<reference evidence="3" key="1">
    <citation type="submission" date="2016-05" db="EMBL/GenBank/DDBJ databases">
        <title>Comparative genomics of biotechnologically important yeasts.</title>
        <authorList>
            <consortium name="DOE Joint Genome Institute"/>
            <person name="Riley R."/>
            <person name="Haridas S."/>
            <person name="Wolfe K.H."/>
            <person name="Lopes M.R."/>
            <person name="Hittinger C.T."/>
            <person name="Goker M."/>
            <person name="Salamov A."/>
            <person name="Wisecaver J."/>
            <person name="Long T.M."/>
            <person name="Aerts A.L."/>
            <person name="Barry K."/>
            <person name="Choi C."/>
            <person name="Clum A."/>
            <person name="Coughlan A.Y."/>
            <person name="Deshpande S."/>
            <person name="Douglass A.P."/>
            <person name="Hanson S.J."/>
            <person name="Klenk H.-P."/>
            <person name="Labutti K."/>
            <person name="Lapidus A."/>
            <person name="Lindquist E."/>
            <person name="Lipzen A."/>
            <person name="Meier-Kolthoff J.P."/>
            <person name="Ohm R.A."/>
            <person name="Otillar R.P."/>
            <person name="Pangilinan J."/>
            <person name="Peng Y."/>
            <person name="Rokas A."/>
            <person name="Rosa C.A."/>
            <person name="Scheuner C."/>
            <person name="Sibirny A.A."/>
            <person name="Slot J.C."/>
            <person name="Stielow J.B."/>
            <person name="Sun H."/>
            <person name="Kurtzman C.P."/>
            <person name="Blackwell M."/>
            <person name="Grigoriev I.V."/>
            <person name="Jeffries T.W."/>
        </authorList>
    </citation>
    <scope>NUCLEOTIDE SEQUENCE [LARGE SCALE GENOMIC DNA]</scope>
    <source>
        <strain evidence="3">DSM 1968</strain>
    </source>
</reference>